<comment type="caution">
    <text evidence="3">The sequence shown here is derived from an EMBL/GenBank/DDBJ whole genome shotgun (WGS) entry which is preliminary data.</text>
</comment>
<dbReference type="GO" id="GO:0002099">
    <property type="term" value="P:tRNA wobble guanine modification"/>
    <property type="evidence" value="ECO:0007669"/>
    <property type="project" value="TreeGrafter"/>
</dbReference>
<accession>A0A2H0YSF6</accession>
<feature type="non-terminal residue" evidence="3">
    <location>
        <position position="99"/>
    </location>
</feature>
<evidence type="ECO:0000259" key="2">
    <source>
        <dbReference type="Pfam" id="PF01702"/>
    </source>
</evidence>
<keyword evidence="1" id="KW-0819">tRNA processing</keyword>
<proteinExistence type="predicted"/>
<sequence>MTFNATPFGRTGIVRTNHGLFRTPAFMTIATRGTVKTLEAQEVKQLGATIILSNTYHLFLRPGLDVLKKHKGLHAFMQWSGPILTDSGGYQVFSLAKMR</sequence>
<evidence type="ECO:0000313" key="4">
    <source>
        <dbReference type="Proteomes" id="UP000228711"/>
    </source>
</evidence>
<evidence type="ECO:0000313" key="3">
    <source>
        <dbReference type="EMBL" id="PIS41428.1"/>
    </source>
</evidence>
<organism evidence="3 4">
    <name type="scientific">Candidatus Kerfeldbacteria bacterium CG08_land_8_20_14_0_20_42_7</name>
    <dbReference type="NCBI Taxonomy" id="2014245"/>
    <lineage>
        <taxon>Bacteria</taxon>
        <taxon>Candidatus Kerfeldiibacteriota</taxon>
    </lineage>
</organism>
<gene>
    <name evidence="3" type="ORF">COT25_03160</name>
</gene>
<dbReference type="PANTHER" id="PTHR46499:SF1">
    <property type="entry name" value="QUEUINE TRNA-RIBOSYLTRANSFERASE"/>
    <property type="match status" value="1"/>
</dbReference>
<dbReference type="InterPro" id="IPR050076">
    <property type="entry name" value="ArchSynthase1/Queuine_TRR"/>
</dbReference>
<dbReference type="SUPFAM" id="SSF51713">
    <property type="entry name" value="tRNA-guanine transglycosylase"/>
    <property type="match status" value="1"/>
</dbReference>
<protein>
    <submittedName>
        <fullName evidence="3">tRNA guanosine(34) transglycosylase Tgt</fullName>
    </submittedName>
</protein>
<evidence type="ECO:0000256" key="1">
    <source>
        <dbReference type="ARBA" id="ARBA00022694"/>
    </source>
</evidence>
<dbReference type="EMBL" id="PEXV01000106">
    <property type="protein sequence ID" value="PIS41428.1"/>
    <property type="molecule type" value="Genomic_DNA"/>
</dbReference>
<dbReference type="InterPro" id="IPR002616">
    <property type="entry name" value="tRNA_ribo_trans-like"/>
</dbReference>
<dbReference type="Pfam" id="PF01702">
    <property type="entry name" value="TGT"/>
    <property type="match status" value="1"/>
</dbReference>
<dbReference type="PANTHER" id="PTHR46499">
    <property type="entry name" value="QUEUINE TRNA-RIBOSYLTRANSFERASE"/>
    <property type="match status" value="1"/>
</dbReference>
<dbReference type="NCBIfam" id="TIGR00449">
    <property type="entry name" value="tgt_general"/>
    <property type="match status" value="1"/>
</dbReference>
<feature type="domain" description="tRNA-guanine(15) transglycosylase-like" evidence="2">
    <location>
        <begin position="9"/>
        <end position="99"/>
    </location>
</feature>
<dbReference type="AlphaFoldDB" id="A0A2H0YSF6"/>
<dbReference type="GO" id="GO:0005737">
    <property type="term" value="C:cytoplasm"/>
    <property type="evidence" value="ECO:0007669"/>
    <property type="project" value="TreeGrafter"/>
</dbReference>
<dbReference type="InterPro" id="IPR036511">
    <property type="entry name" value="TGT-like_sf"/>
</dbReference>
<dbReference type="Proteomes" id="UP000228711">
    <property type="component" value="Unassembled WGS sequence"/>
</dbReference>
<reference evidence="4" key="1">
    <citation type="submission" date="2017-09" db="EMBL/GenBank/DDBJ databases">
        <title>Depth-based differentiation of microbial function through sediment-hosted aquifers and enrichment of novel symbionts in the deep terrestrial subsurface.</title>
        <authorList>
            <person name="Probst A.J."/>
            <person name="Ladd B."/>
            <person name="Jarett J.K."/>
            <person name="Geller-Mcgrath D.E."/>
            <person name="Sieber C.M.K."/>
            <person name="Emerson J.B."/>
            <person name="Anantharaman K."/>
            <person name="Thomas B.C."/>
            <person name="Malmstrom R."/>
            <person name="Stieglmeier M."/>
            <person name="Klingl A."/>
            <person name="Woyke T."/>
            <person name="Ryan C.M."/>
            <person name="Banfield J.F."/>
        </authorList>
    </citation>
    <scope>NUCLEOTIDE SEQUENCE [LARGE SCALE GENOMIC DNA]</scope>
</reference>
<name>A0A2H0YSF6_9BACT</name>
<dbReference type="Gene3D" id="3.20.20.105">
    <property type="entry name" value="Queuine tRNA-ribosyltransferase-like"/>
    <property type="match status" value="1"/>
</dbReference>